<name>A0A0A0BZU7_9CELL</name>
<proteinExistence type="predicted"/>
<sequence>MTVHQPHAIAQVLLDALTALDPADHDASVTAVPLALARLEDLTAGEEDPAAPVAYGAMTLANACVALVASLKGVDRLDVIAALRPLFDHQDQGAGGSRGHAA</sequence>
<keyword evidence="2" id="KW-1185">Reference proteome</keyword>
<protein>
    <submittedName>
        <fullName evidence="1">Uncharacterized protein</fullName>
    </submittedName>
</protein>
<accession>A0A0A0BZU7</accession>
<dbReference type="Proteomes" id="UP000054314">
    <property type="component" value="Unassembled WGS sequence"/>
</dbReference>
<comment type="caution">
    <text evidence="1">The sequence shown here is derived from an EMBL/GenBank/DDBJ whole genome shotgun (WGS) entry which is preliminary data.</text>
</comment>
<gene>
    <name evidence="1" type="ORF">N869_13845</name>
</gene>
<organism evidence="1 2">
    <name type="scientific">Cellulomonas bogoriensis 69B4 = DSM 16987</name>
    <dbReference type="NCBI Taxonomy" id="1386082"/>
    <lineage>
        <taxon>Bacteria</taxon>
        <taxon>Bacillati</taxon>
        <taxon>Actinomycetota</taxon>
        <taxon>Actinomycetes</taxon>
        <taxon>Micrococcales</taxon>
        <taxon>Cellulomonadaceae</taxon>
        <taxon>Cellulomonas</taxon>
    </lineage>
</organism>
<reference evidence="1 2" key="1">
    <citation type="submission" date="2013-08" db="EMBL/GenBank/DDBJ databases">
        <title>Genome sequencing of Cellulomonas bogoriensis 69B4.</title>
        <authorList>
            <person name="Chen F."/>
            <person name="Li Y."/>
            <person name="Wang G."/>
        </authorList>
    </citation>
    <scope>NUCLEOTIDE SEQUENCE [LARGE SCALE GENOMIC DNA]</scope>
    <source>
        <strain evidence="1 2">69B4</strain>
    </source>
</reference>
<dbReference type="EMBL" id="AXCZ01000042">
    <property type="protein sequence ID" value="KGM13466.1"/>
    <property type="molecule type" value="Genomic_DNA"/>
</dbReference>
<evidence type="ECO:0000313" key="1">
    <source>
        <dbReference type="EMBL" id="KGM13466.1"/>
    </source>
</evidence>
<dbReference type="OrthoDB" id="9887879at2"/>
<dbReference type="AlphaFoldDB" id="A0A0A0BZU7"/>
<dbReference type="RefSeq" id="WP_035059211.1">
    <property type="nucleotide sequence ID" value="NZ_AXCZ01000042.1"/>
</dbReference>
<evidence type="ECO:0000313" key="2">
    <source>
        <dbReference type="Proteomes" id="UP000054314"/>
    </source>
</evidence>